<protein>
    <submittedName>
        <fullName evidence="3">2-(1,2-epoxy-1,2-dihydrophenyl)acetyl-CoA isomerase</fullName>
    </submittedName>
</protein>
<name>A0A1I1ZTU5_9ACTN</name>
<dbReference type="PANTHER" id="PTHR43802:SF1">
    <property type="entry name" value="IP11341P-RELATED"/>
    <property type="match status" value="1"/>
</dbReference>
<evidence type="ECO:0000313" key="3">
    <source>
        <dbReference type="EMBL" id="SFE35037.1"/>
    </source>
</evidence>
<dbReference type="Pfam" id="PF00378">
    <property type="entry name" value="ECH_1"/>
    <property type="match status" value="1"/>
</dbReference>
<dbReference type="GO" id="GO:0016853">
    <property type="term" value="F:isomerase activity"/>
    <property type="evidence" value="ECO:0007669"/>
    <property type="project" value="UniProtKB-KW"/>
</dbReference>
<dbReference type="Proteomes" id="UP000198589">
    <property type="component" value="Unassembled WGS sequence"/>
</dbReference>
<reference evidence="4" key="1">
    <citation type="submission" date="2016-10" db="EMBL/GenBank/DDBJ databases">
        <authorList>
            <person name="Varghese N."/>
            <person name="Submissions S."/>
        </authorList>
    </citation>
    <scope>NUCLEOTIDE SEQUENCE [LARGE SCALE GENOMIC DNA]</scope>
    <source>
        <strain evidence="4">DSM 46838</strain>
    </source>
</reference>
<dbReference type="Gene3D" id="3.90.226.10">
    <property type="entry name" value="2-enoyl-CoA Hydratase, Chain A, domain 1"/>
    <property type="match status" value="1"/>
</dbReference>
<dbReference type="InterPro" id="IPR001753">
    <property type="entry name" value="Enoyl-CoA_hydra/iso"/>
</dbReference>
<keyword evidence="4" id="KW-1185">Reference proteome</keyword>
<dbReference type="STRING" id="1798228.SAMN05216574_103141"/>
<dbReference type="PANTHER" id="PTHR43802">
    <property type="entry name" value="ENOYL-COA HYDRATASE"/>
    <property type="match status" value="1"/>
</dbReference>
<dbReference type="InterPro" id="IPR029045">
    <property type="entry name" value="ClpP/crotonase-like_dom_sf"/>
</dbReference>
<keyword evidence="3" id="KW-0413">Isomerase</keyword>
<evidence type="ECO:0000256" key="1">
    <source>
        <dbReference type="ARBA" id="ARBA00005254"/>
    </source>
</evidence>
<dbReference type="RefSeq" id="WP_092195702.1">
    <property type="nucleotide sequence ID" value="NZ_FOND01000003.1"/>
</dbReference>
<dbReference type="PROSITE" id="PS00166">
    <property type="entry name" value="ENOYL_COA_HYDRATASE"/>
    <property type="match status" value="1"/>
</dbReference>
<evidence type="ECO:0000256" key="2">
    <source>
        <dbReference type="RuleBase" id="RU003707"/>
    </source>
</evidence>
<dbReference type="EMBL" id="FOND01000003">
    <property type="protein sequence ID" value="SFE35037.1"/>
    <property type="molecule type" value="Genomic_DNA"/>
</dbReference>
<dbReference type="OrthoDB" id="9777711at2"/>
<proteinExistence type="inferred from homology"/>
<accession>A0A1I1ZTU5</accession>
<sequence>MGAEEYGERFSEGPVLASCDAGGILRMTLNQPARKNAMSLEAWEAMFDVLRLAEYDPDVRVLVITGAGGDFCAGADISSAAAGHPLSRIQHIAKTPILLHDFPKPVLAQVEGVAVGAGWNIALACDLVVASTTARFAQLFVKRGLSVDWGGSWLLPRMVGLQQAKRLTMLGDFVSPQEAEQLGLVTWVKSPEEIGPFVDELAARLAAAPPIALSQSKSLIDQGTMSSFTDALANEARAQAVNHATADAAIARQAFAAKSEPEFTGKWAVR</sequence>
<dbReference type="CDD" id="cd06558">
    <property type="entry name" value="crotonase-like"/>
    <property type="match status" value="1"/>
</dbReference>
<dbReference type="AlphaFoldDB" id="A0A1I1ZTU5"/>
<dbReference type="SUPFAM" id="SSF52096">
    <property type="entry name" value="ClpP/crotonase"/>
    <property type="match status" value="1"/>
</dbReference>
<dbReference type="InterPro" id="IPR018376">
    <property type="entry name" value="Enoyl-CoA_hyd/isom_CS"/>
</dbReference>
<comment type="similarity">
    <text evidence="1 2">Belongs to the enoyl-CoA hydratase/isomerase family.</text>
</comment>
<gene>
    <name evidence="3" type="ORF">SAMN05216574_103141</name>
</gene>
<organism evidence="3 4">
    <name type="scientific">Blastococcus tunisiensis</name>
    <dbReference type="NCBI Taxonomy" id="1798228"/>
    <lineage>
        <taxon>Bacteria</taxon>
        <taxon>Bacillati</taxon>
        <taxon>Actinomycetota</taxon>
        <taxon>Actinomycetes</taxon>
        <taxon>Geodermatophilales</taxon>
        <taxon>Geodermatophilaceae</taxon>
        <taxon>Blastococcus</taxon>
    </lineage>
</organism>
<evidence type="ECO:0000313" key="4">
    <source>
        <dbReference type="Proteomes" id="UP000198589"/>
    </source>
</evidence>